<gene>
    <name evidence="10" type="ORF">CEE37_02975</name>
</gene>
<dbReference type="EMBL" id="NJBN01000002">
    <property type="protein sequence ID" value="TKJ41542.1"/>
    <property type="molecule type" value="Genomic_DNA"/>
</dbReference>
<feature type="domain" description="Tyrosine-protein kinase G-rich" evidence="9">
    <location>
        <begin position="369"/>
        <end position="442"/>
    </location>
</feature>
<evidence type="ECO:0008006" key="12">
    <source>
        <dbReference type="Google" id="ProtNLM"/>
    </source>
</evidence>
<accession>A0A532V338</accession>
<dbReference type="GO" id="GO:0005886">
    <property type="term" value="C:plasma membrane"/>
    <property type="evidence" value="ECO:0007669"/>
    <property type="project" value="UniProtKB-SubCell"/>
</dbReference>
<evidence type="ECO:0000256" key="1">
    <source>
        <dbReference type="ARBA" id="ARBA00004651"/>
    </source>
</evidence>
<comment type="caution">
    <text evidence="10">The sequence shown here is derived from an EMBL/GenBank/DDBJ whole genome shotgun (WGS) entry which is preliminary data.</text>
</comment>
<evidence type="ECO:0000313" key="11">
    <source>
        <dbReference type="Proteomes" id="UP000319619"/>
    </source>
</evidence>
<dbReference type="PANTHER" id="PTHR32309">
    <property type="entry name" value="TYROSINE-PROTEIN KINASE"/>
    <property type="match status" value="1"/>
</dbReference>
<feature type="transmembrane region" description="Helical" evidence="7">
    <location>
        <begin position="425"/>
        <end position="446"/>
    </location>
</feature>
<evidence type="ECO:0000256" key="5">
    <source>
        <dbReference type="ARBA" id="ARBA00023136"/>
    </source>
</evidence>
<feature type="coiled-coil region" evidence="6">
    <location>
        <begin position="184"/>
        <end position="211"/>
    </location>
</feature>
<protein>
    <recommendedName>
        <fullName evidence="12">Tyrosine kinase G-rich domain-containing protein</fullName>
    </recommendedName>
</protein>
<dbReference type="AlphaFoldDB" id="A0A532V338"/>
<dbReference type="Proteomes" id="UP000319619">
    <property type="component" value="Unassembled WGS sequence"/>
</dbReference>
<sequence>MEKSSIPDRTTSLRHFMTIVFKRLWIIAVVALLALAAGSMKVLRTPDYYRAQSKLLLERDPELEKALLLRVSSSGRTGEASYSYTQESEIMTSRPVLESVIRALKLYSYADTTIYKTQLERGIAMQEAVIEVSSRLSISPSPDPNIIKVRYKSTDPQLAADVVNVIVEHYINYRFTIFSDDQSIAFLDRQMEETAQRLNDLTQRRADFQKDGTLYSPDREGQLLFNRLSDYEDRADAVRLDRISKESRLRALRNLVNNGSYDELPAIDMGEDNVRTKGIFELKDQLRTLEYERDYLRQKYTDSYVEVQDKNAEIKALTNRINDGIIEYVTVLESSITALSNEESILRRSVTNIRTEIRSLSGKELELQKLSRGITENEELYSVLIKQREEARLSQSKKEMVVRVKVISPAVVPIDPVATNRPLKLMMVLFFGIFAGISLAFFIDFFDHSFKNAEDVQRYLDLDTLASIRSF</sequence>
<evidence type="ECO:0000256" key="7">
    <source>
        <dbReference type="SAM" id="Phobius"/>
    </source>
</evidence>
<evidence type="ECO:0000259" key="9">
    <source>
        <dbReference type="Pfam" id="PF13807"/>
    </source>
</evidence>
<evidence type="ECO:0000256" key="6">
    <source>
        <dbReference type="SAM" id="Coils"/>
    </source>
</evidence>
<dbReference type="InterPro" id="IPR050445">
    <property type="entry name" value="Bact_polysacc_biosynth/exp"/>
</dbReference>
<comment type="subcellular location">
    <subcellularLocation>
        <location evidence="1">Cell membrane</location>
        <topology evidence="1">Multi-pass membrane protein</topology>
    </subcellularLocation>
</comment>
<dbReference type="PANTHER" id="PTHR32309:SF13">
    <property type="entry name" value="FERRIC ENTEROBACTIN TRANSPORT PROTEIN FEPE"/>
    <property type="match status" value="1"/>
</dbReference>
<dbReference type="InterPro" id="IPR003856">
    <property type="entry name" value="LPS_length_determ_N"/>
</dbReference>
<reference evidence="10 11" key="1">
    <citation type="submission" date="2017-06" db="EMBL/GenBank/DDBJ databases">
        <title>Novel microbial phyla capable of carbon fixation and sulfur reduction in deep-sea sediments.</title>
        <authorList>
            <person name="Huang J."/>
            <person name="Baker B."/>
            <person name="Wang Y."/>
        </authorList>
    </citation>
    <scope>NUCLEOTIDE SEQUENCE [LARGE SCALE GENOMIC DNA]</scope>
    <source>
        <strain evidence="10">B3_LCP</strain>
    </source>
</reference>
<keyword evidence="4 7" id="KW-1133">Transmembrane helix</keyword>
<name>A0A532V338_UNCL8</name>
<dbReference type="InterPro" id="IPR032807">
    <property type="entry name" value="GNVR"/>
</dbReference>
<keyword evidence="6" id="KW-0175">Coiled coil</keyword>
<evidence type="ECO:0000256" key="2">
    <source>
        <dbReference type="ARBA" id="ARBA00022475"/>
    </source>
</evidence>
<keyword evidence="3 7" id="KW-0812">Transmembrane</keyword>
<organism evidence="10 11">
    <name type="scientific">candidate division LCP-89 bacterium B3_LCP</name>
    <dbReference type="NCBI Taxonomy" id="2012998"/>
    <lineage>
        <taxon>Bacteria</taxon>
        <taxon>Pseudomonadati</taxon>
        <taxon>Bacteria division LCP-89</taxon>
    </lineage>
</organism>
<keyword evidence="2" id="KW-1003">Cell membrane</keyword>
<feature type="domain" description="Polysaccharide chain length determinant N-terminal" evidence="8">
    <location>
        <begin position="11"/>
        <end position="103"/>
    </location>
</feature>
<evidence type="ECO:0000259" key="8">
    <source>
        <dbReference type="Pfam" id="PF02706"/>
    </source>
</evidence>
<dbReference type="Pfam" id="PF13807">
    <property type="entry name" value="GNVR"/>
    <property type="match status" value="1"/>
</dbReference>
<proteinExistence type="predicted"/>
<dbReference type="Pfam" id="PF02706">
    <property type="entry name" value="Wzz"/>
    <property type="match status" value="1"/>
</dbReference>
<keyword evidence="5 7" id="KW-0472">Membrane</keyword>
<evidence type="ECO:0000313" key="10">
    <source>
        <dbReference type="EMBL" id="TKJ41542.1"/>
    </source>
</evidence>
<dbReference type="GO" id="GO:0004713">
    <property type="term" value="F:protein tyrosine kinase activity"/>
    <property type="evidence" value="ECO:0007669"/>
    <property type="project" value="TreeGrafter"/>
</dbReference>
<evidence type="ECO:0000256" key="4">
    <source>
        <dbReference type="ARBA" id="ARBA00022989"/>
    </source>
</evidence>
<evidence type="ECO:0000256" key="3">
    <source>
        <dbReference type="ARBA" id="ARBA00022692"/>
    </source>
</evidence>